<comment type="caution">
    <text evidence="2">The sequence shown here is derived from an EMBL/GenBank/DDBJ whole genome shotgun (WGS) entry which is preliminary data.</text>
</comment>
<dbReference type="EMBL" id="JAWWNJ010000004">
    <property type="protein sequence ID" value="KAK7057799.1"/>
    <property type="molecule type" value="Genomic_DNA"/>
</dbReference>
<feature type="compositionally biased region" description="Polar residues" evidence="1">
    <location>
        <begin position="597"/>
        <end position="616"/>
    </location>
</feature>
<feature type="region of interest" description="Disordered" evidence="1">
    <location>
        <begin position="655"/>
        <end position="709"/>
    </location>
</feature>
<organism evidence="2 3">
    <name type="scientific">Favolaschia claudopus</name>
    <dbReference type="NCBI Taxonomy" id="2862362"/>
    <lineage>
        <taxon>Eukaryota</taxon>
        <taxon>Fungi</taxon>
        <taxon>Dikarya</taxon>
        <taxon>Basidiomycota</taxon>
        <taxon>Agaricomycotina</taxon>
        <taxon>Agaricomycetes</taxon>
        <taxon>Agaricomycetidae</taxon>
        <taxon>Agaricales</taxon>
        <taxon>Marasmiineae</taxon>
        <taxon>Mycenaceae</taxon>
        <taxon>Favolaschia</taxon>
    </lineage>
</organism>
<dbReference type="Proteomes" id="UP001362999">
    <property type="component" value="Unassembled WGS sequence"/>
</dbReference>
<feature type="compositionally biased region" description="Polar residues" evidence="1">
    <location>
        <begin position="550"/>
        <end position="562"/>
    </location>
</feature>
<name>A0AAW0DYA3_9AGAR</name>
<evidence type="ECO:0000313" key="3">
    <source>
        <dbReference type="Proteomes" id="UP001362999"/>
    </source>
</evidence>
<proteinExistence type="predicted"/>
<dbReference type="AlphaFoldDB" id="A0AAW0DYA3"/>
<feature type="compositionally biased region" description="Polar residues" evidence="1">
    <location>
        <begin position="381"/>
        <end position="391"/>
    </location>
</feature>
<gene>
    <name evidence="2" type="ORF">R3P38DRAFT_2843091</name>
</gene>
<sequence>MRPQLSKLRPKFSIPHDRAPRIGYLLRGSPPEWYSGRLPPPEVDVFRKWDIPLVLYKSIGHGSRFIPRNTSPLPGAAHLPMHPRLDAVPRPSAFPIPPTQQLFRTVVVKGLPEQPLHHLLMKIHQGPLEYARLEPEPPGPLDFLKTPSYTLTLSFLSYESAHAFVAVHLIQPSALEAYTRSKTATWEPLPPTPLPQFVSEAIDTNLARRSISICSLDNRDYQGAKKFGPVEWIWNFSPPSTEGSILQNNRRIVQFYGIADAIRAHAALQADPNLRVTFFPDFCEINPEGRRLFHQLRTLQLMGPAARGPRTDSDLSFHKDLRKWQLGQVICGLTATSTVDDLWTSIQETHRDLKRRKSGWRGPTVLELLIEETETSILKAQMSSDVQRQTSPSPPPRVRQNSVPVVPRPFIQLNPSVTALLFRNEFLRWRMGQIVCGLTATSTIQELDRAIQNVQTRPRRDQAMRTRLLDILLGHPEWAGLANRKPVVTNLSYGSKSSFLGRIPKLVHLFPSIEAISPVEADAEDAESEAAGGVATSQASEVEDEVITAENASSNSDPTSSAPLPEKKGPARRNSPGLKARRRMQRYLAALPEREGSSTAGASDETSAIEANTGEESVTVRKRRSGNKQRQAKQRFLAANRWRDLAGVSLAQASERKANEKAAAEAQANRPSLTQLDLLIGTGSFSDSTAETTDKVVETPTMRAPETGG</sequence>
<feature type="region of interest" description="Disordered" evidence="1">
    <location>
        <begin position="520"/>
        <end position="634"/>
    </location>
</feature>
<feature type="region of interest" description="Disordered" evidence="1">
    <location>
        <begin position="381"/>
        <end position="402"/>
    </location>
</feature>
<evidence type="ECO:0000256" key="1">
    <source>
        <dbReference type="SAM" id="MobiDB-lite"/>
    </source>
</evidence>
<reference evidence="2 3" key="1">
    <citation type="journal article" date="2024" name="J Genomics">
        <title>Draft genome sequencing and assembly of Favolaschia claudopus CIRM-BRFM 2984 isolated from oak limbs.</title>
        <authorList>
            <person name="Navarro D."/>
            <person name="Drula E."/>
            <person name="Chaduli D."/>
            <person name="Cazenave R."/>
            <person name="Ahrendt S."/>
            <person name="Wang J."/>
            <person name="Lipzen A."/>
            <person name="Daum C."/>
            <person name="Barry K."/>
            <person name="Grigoriev I.V."/>
            <person name="Favel A."/>
            <person name="Rosso M.N."/>
            <person name="Martin F."/>
        </authorList>
    </citation>
    <scope>NUCLEOTIDE SEQUENCE [LARGE SCALE GENOMIC DNA]</scope>
    <source>
        <strain evidence="2 3">CIRM-BRFM 2984</strain>
    </source>
</reference>
<evidence type="ECO:0000313" key="2">
    <source>
        <dbReference type="EMBL" id="KAK7057799.1"/>
    </source>
</evidence>
<protein>
    <submittedName>
        <fullName evidence="2">Uncharacterized protein</fullName>
    </submittedName>
</protein>
<keyword evidence="3" id="KW-1185">Reference proteome</keyword>
<accession>A0AAW0DYA3</accession>
<feature type="compositionally biased region" description="Basic residues" evidence="1">
    <location>
        <begin position="620"/>
        <end position="633"/>
    </location>
</feature>